<dbReference type="InterPro" id="IPR005631">
    <property type="entry name" value="SDH"/>
</dbReference>
<protein>
    <recommendedName>
        <fullName evidence="4">FAD assembly factor SdhE</fullName>
    </recommendedName>
</protein>
<accession>C5L8D0</accession>
<dbReference type="InterPro" id="IPR036714">
    <property type="entry name" value="SDH_sf"/>
</dbReference>
<evidence type="ECO:0008006" key="4">
    <source>
        <dbReference type="Google" id="ProtNLM"/>
    </source>
</evidence>
<reference evidence="2 3" key="1">
    <citation type="submission" date="2008-07" db="EMBL/GenBank/DDBJ databases">
        <authorList>
            <person name="El-Sayed N."/>
            <person name="Caler E."/>
            <person name="Inman J."/>
            <person name="Amedeo P."/>
            <person name="Hass B."/>
            <person name="Wortman J."/>
        </authorList>
    </citation>
    <scope>NUCLEOTIDE SEQUENCE [LARGE SCALE GENOMIC DNA]</scope>
    <source>
        <strain evidence="3">ATCC 50983 / TXsc</strain>
    </source>
</reference>
<dbReference type="SUPFAM" id="SSF109910">
    <property type="entry name" value="YgfY-like"/>
    <property type="match status" value="1"/>
</dbReference>
<evidence type="ECO:0000313" key="3">
    <source>
        <dbReference type="Proteomes" id="UP000007800"/>
    </source>
</evidence>
<evidence type="ECO:0000313" key="2">
    <source>
        <dbReference type="EMBL" id="EER07013.1"/>
    </source>
</evidence>
<dbReference type="GeneID" id="9059313"/>
<keyword evidence="1" id="KW-0143">Chaperone</keyword>
<dbReference type="OrthoDB" id="424813at2759"/>
<keyword evidence="3" id="KW-1185">Reference proteome</keyword>
<dbReference type="EMBL" id="GG680115">
    <property type="protein sequence ID" value="EER07013.1"/>
    <property type="molecule type" value="Genomic_DNA"/>
</dbReference>
<dbReference type="RefSeq" id="XP_002775197.1">
    <property type="nucleotide sequence ID" value="XM_002775151.1"/>
</dbReference>
<dbReference type="Proteomes" id="UP000007800">
    <property type="component" value="Unassembled WGS sequence"/>
</dbReference>
<dbReference type="Gene3D" id="1.10.150.250">
    <property type="entry name" value="Flavinator of succinate dehydrogenase"/>
    <property type="match status" value="1"/>
</dbReference>
<gene>
    <name evidence="2" type="ORF">Pmar_PMAR008315</name>
</gene>
<evidence type="ECO:0000256" key="1">
    <source>
        <dbReference type="ARBA" id="ARBA00023186"/>
    </source>
</evidence>
<proteinExistence type="predicted"/>
<dbReference type="InParanoid" id="C5L8D0"/>
<name>C5L8D0_PERM5</name>
<sequence>MPEVEVDEFEEILALENLDLYEWLSAQSAAPSELVESNSVFRKLLEYTGSSSS</sequence>
<dbReference type="AlphaFoldDB" id="C5L8D0"/>
<dbReference type="Pfam" id="PF03937">
    <property type="entry name" value="Sdh5"/>
    <property type="match status" value="1"/>
</dbReference>
<organism evidence="3">
    <name type="scientific">Perkinsus marinus (strain ATCC 50983 / TXsc)</name>
    <dbReference type="NCBI Taxonomy" id="423536"/>
    <lineage>
        <taxon>Eukaryota</taxon>
        <taxon>Sar</taxon>
        <taxon>Alveolata</taxon>
        <taxon>Perkinsozoa</taxon>
        <taxon>Perkinsea</taxon>
        <taxon>Perkinsida</taxon>
        <taxon>Perkinsidae</taxon>
        <taxon>Perkinsus</taxon>
    </lineage>
</organism>